<gene>
    <name evidence="2" type="ORF">V1468_02410</name>
</gene>
<feature type="domain" description="Metallo-beta-lactamase" evidence="1">
    <location>
        <begin position="27"/>
        <end position="81"/>
    </location>
</feature>
<dbReference type="Pfam" id="PF00753">
    <property type="entry name" value="Lactamase_B"/>
    <property type="match status" value="1"/>
</dbReference>
<organism evidence="2 3">
    <name type="scientific">Winogradskyella poriferorum</name>
    <dbReference type="NCBI Taxonomy" id="307627"/>
    <lineage>
        <taxon>Bacteria</taxon>
        <taxon>Pseudomonadati</taxon>
        <taxon>Bacteroidota</taxon>
        <taxon>Flavobacteriia</taxon>
        <taxon>Flavobacteriales</taxon>
        <taxon>Flavobacteriaceae</taxon>
        <taxon>Winogradskyella</taxon>
    </lineage>
</organism>
<sequence length="362" mass="42350">MELFFYQAECGDSARIRFKDSNGFYRNVLIDSGYERTFRHILKSEIKEIARNNEQIDICIISHIHDDHIGGILKYIKTIKTGELEDAIVKWFYNPPRNYAVSTGKMEGLISVPASIGQGDYLFNYINSKNKLLNYDITDELKPIEYDVFKMSFLSPSKRKLESLRKKYKSKYTVLERIEDESISGAVSAKQFDYSIKVEDFNLEVWEEDQSIENGSSISLLAELGDKRVLWLADSHPTDVVNSLKKQGYSNKNKLECEWVKVSHHGSAGNSNNDLYSMVKCNNYLISANGMNKHYLPTKESLVRILLNKHRNFEQKYNFHFTYDNEILRNIFTVDGKDIFEKWNFELKFLKDKKYFRFDLNN</sequence>
<evidence type="ECO:0000313" key="2">
    <source>
        <dbReference type="EMBL" id="MEF3077845.1"/>
    </source>
</evidence>
<dbReference type="SUPFAM" id="SSF56281">
    <property type="entry name" value="Metallo-hydrolase/oxidoreductase"/>
    <property type="match status" value="1"/>
</dbReference>
<dbReference type="PANTHER" id="PTHR30619">
    <property type="entry name" value="DNA INTERNALIZATION/COMPETENCE PROTEIN COMEC/REC2"/>
    <property type="match status" value="1"/>
</dbReference>
<dbReference type="InterPro" id="IPR052159">
    <property type="entry name" value="Competence_DNA_uptake"/>
</dbReference>
<dbReference type="RefSeq" id="WP_331808660.1">
    <property type="nucleotide sequence ID" value="NZ_JAZHOU010000001.1"/>
</dbReference>
<proteinExistence type="predicted"/>
<dbReference type="InterPro" id="IPR036866">
    <property type="entry name" value="RibonucZ/Hydroxyglut_hydro"/>
</dbReference>
<dbReference type="InterPro" id="IPR001279">
    <property type="entry name" value="Metallo-B-lactamas"/>
</dbReference>
<dbReference type="Proteomes" id="UP001356704">
    <property type="component" value="Unassembled WGS sequence"/>
</dbReference>
<accession>A0ABU7W2T1</accession>
<evidence type="ECO:0000313" key="3">
    <source>
        <dbReference type="Proteomes" id="UP001356704"/>
    </source>
</evidence>
<dbReference type="Gene3D" id="3.60.15.10">
    <property type="entry name" value="Ribonuclease Z/Hydroxyacylglutathione hydrolase-like"/>
    <property type="match status" value="1"/>
</dbReference>
<keyword evidence="3" id="KW-1185">Reference proteome</keyword>
<reference evidence="2 3" key="1">
    <citation type="submission" date="2024-02" db="EMBL/GenBank/DDBJ databases">
        <title>Winogradskyella poriferorum JCM 12885.</title>
        <authorList>
            <person name="Zhang D.-F."/>
            <person name="Fu Z.-Y."/>
        </authorList>
    </citation>
    <scope>NUCLEOTIDE SEQUENCE [LARGE SCALE GENOMIC DNA]</scope>
    <source>
        <strain evidence="2 3">JCM 12885</strain>
    </source>
</reference>
<name>A0ABU7W2T1_9FLAO</name>
<protein>
    <submittedName>
        <fullName evidence="2">MBL fold metallo-hydrolase</fullName>
    </submittedName>
</protein>
<evidence type="ECO:0000259" key="1">
    <source>
        <dbReference type="Pfam" id="PF00753"/>
    </source>
</evidence>
<dbReference type="EMBL" id="JAZHOU010000001">
    <property type="protein sequence ID" value="MEF3077845.1"/>
    <property type="molecule type" value="Genomic_DNA"/>
</dbReference>
<dbReference type="PANTHER" id="PTHR30619:SF1">
    <property type="entry name" value="RECOMBINATION PROTEIN 2"/>
    <property type="match status" value="1"/>
</dbReference>
<comment type="caution">
    <text evidence="2">The sequence shown here is derived from an EMBL/GenBank/DDBJ whole genome shotgun (WGS) entry which is preliminary data.</text>
</comment>